<organism evidence="1">
    <name type="scientific">Pararge aegeria</name>
    <name type="common">speckled wood butterfly</name>
    <dbReference type="NCBI Taxonomy" id="116150"/>
    <lineage>
        <taxon>Eukaryota</taxon>
        <taxon>Metazoa</taxon>
        <taxon>Ecdysozoa</taxon>
        <taxon>Arthropoda</taxon>
        <taxon>Hexapoda</taxon>
        <taxon>Insecta</taxon>
        <taxon>Pterygota</taxon>
        <taxon>Neoptera</taxon>
        <taxon>Endopterygota</taxon>
        <taxon>Lepidoptera</taxon>
        <taxon>Glossata</taxon>
        <taxon>Ditrysia</taxon>
        <taxon>Papilionoidea</taxon>
        <taxon>Nymphalidae</taxon>
        <taxon>Satyrinae</taxon>
        <taxon>Satyrini</taxon>
        <taxon>Parargina</taxon>
        <taxon>Pararge</taxon>
    </lineage>
</organism>
<dbReference type="AlphaFoldDB" id="S4PR32"/>
<protein>
    <submittedName>
        <fullName evidence="1">Uncharacterized protein</fullName>
    </submittedName>
</protein>
<sequence>MTKHCNPLPRLGNHLVEFRNCTTIAKTPFCGVSQIVLNYFLDLFQICFTRKRKDRETTSKVRRYSPWCLTF</sequence>
<evidence type="ECO:0000313" key="1">
    <source>
        <dbReference type="EMBL" id="JAA91390.1"/>
    </source>
</evidence>
<accession>S4PR32</accession>
<reference evidence="1" key="2">
    <citation type="submission" date="2013-05" db="EMBL/GenBank/DDBJ databases">
        <authorList>
            <person name="Carter J.-M."/>
            <person name="Baker S.C."/>
            <person name="Pink R."/>
            <person name="Carter D.R.F."/>
            <person name="Collins A."/>
            <person name="Tomlin J."/>
            <person name="Gibbs M."/>
            <person name="Breuker C.J."/>
        </authorList>
    </citation>
    <scope>NUCLEOTIDE SEQUENCE</scope>
    <source>
        <tissue evidence="1">Ovary</tissue>
    </source>
</reference>
<name>S4PR32_9NEOP</name>
<proteinExistence type="predicted"/>
<dbReference type="EMBL" id="GAIX01001170">
    <property type="protein sequence ID" value="JAA91390.1"/>
    <property type="molecule type" value="Transcribed_RNA"/>
</dbReference>
<reference evidence="1" key="1">
    <citation type="journal article" date="2013" name="BMC Genomics">
        <title>Unscrambling butterfly oogenesis.</title>
        <authorList>
            <person name="Carter J.M."/>
            <person name="Baker S.C."/>
            <person name="Pink R."/>
            <person name="Carter D.R."/>
            <person name="Collins A."/>
            <person name="Tomlin J."/>
            <person name="Gibbs M."/>
            <person name="Breuker C.J."/>
        </authorList>
    </citation>
    <scope>NUCLEOTIDE SEQUENCE</scope>
    <source>
        <tissue evidence="1">Ovary</tissue>
    </source>
</reference>